<evidence type="ECO:0000256" key="4">
    <source>
        <dbReference type="ARBA" id="ARBA00023125"/>
    </source>
</evidence>
<feature type="domain" description="RNA polymerase sigma factor 70 region 4 type 2" evidence="8">
    <location>
        <begin position="125"/>
        <end position="174"/>
    </location>
</feature>
<dbReference type="Gene3D" id="1.10.10.10">
    <property type="entry name" value="Winged helix-like DNA-binding domain superfamily/Winged helix DNA-binding domain"/>
    <property type="match status" value="1"/>
</dbReference>
<evidence type="ECO:0000256" key="5">
    <source>
        <dbReference type="ARBA" id="ARBA00023163"/>
    </source>
</evidence>
<dbReference type="PROSITE" id="PS01063">
    <property type="entry name" value="SIGMA70_ECF"/>
    <property type="match status" value="1"/>
</dbReference>
<dbReference type="InterPro" id="IPR013325">
    <property type="entry name" value="RNA_pol_sigma_r2"/>
</dbReference>
<dbReference type="Gene3D" id="1.10.1740.10">
    <property type="match status" value="1"/>
</dbReference>
<dbReference type="Pfam" id="PF04542">
    <property type="entry name" value="Sigma70_r2"/>
    <property type="match status" value="1"/>
</dbReference>
<dbReference type="GO" id="GO:0016987">
    <property type="term" value="F:sigma factor activity"/>
    <property type="evidence" value="ECO:0007669"/>
    <property type="project" value="UniProtKB-KW"/>
</dbReference>
<evidence type="ECO:0000256" key="2">
    <source>
        <dbReference type="ARBA" id="ARBA00023015"/>
    </source>
</evidence>
<dbReference type="GO" id="GO:0006352">
    <property type="term" value="P:DNA-templated transcription initiation"/>
    <property type="evidence" value="ECO:0007669"/>
    <property type="project" value="InterPro"/>
</dbReference>
<evidence type="ECO:0000256" key="1">
    <source>
        <dbReference type="ARBA" id="ARBA00010641"/>
    </source>
</evidence>
<proteinExistence type="inferred from homology"/>
<dbReference type="Proteomes" id="UP000284689">
    <property type="component" value="Unassembled WGS sequence"/>
</dbReference>
<dbReference type="Pfam" id="PF08281">
    <property type="entry name" value="Sigma70_r4_2"/>
    <property type="match status" value="1"/>
</dbReference>
<dbReference type="RefSeq" id="WP_122264155.1">
    <property type="nucleotide sequence ID" value="NZ_CAXSUM010000004.1"/>
</dbReference>
<dbReference type="InterPro" id="IPR036388">
    <property type="entry name" value="WH-like_DNA-bd_sf"/>
</dbReference>
<sequence>MYIEYDEKQLLELLKNGSYEAYTYLYKKWVPLLFRFAYSLVKSKVTAEEIVQETFVKIWANHHTIDTDSSFKSYLFTITYHLVLREFRYRLNHPQMEDYLVLINDAAYSEQMTTQKIDFDSFLAKLQKAKSLLSPRQQKVFELNKEDNYSVKEIAEMLQLKEQSVRNLLSASLKLIRKELEYLSFFLFLFF</sequence>
<evidence type="ECO:0000313" key="9">
    <source>
        <dbReference type="EMBL" id="RHD53400.1"/>
    </source>
</evidence>
<comment type="caution">
    <text evidence="9">The sequence shown here is derived from an EMBL/GenBank/DDBJ whole genome shotgun (WGS) entry which is preliminary data.</text>
</comment>
<dbReference type="InterPro" id="IPR039425">
    <property type="entry name" value="RNA_pol_sigma-70-like"/>
</dbReference>
<dbReference type="PANTHER" id="PTHR43133">
    <property type="entry name" value="RNA POLYMERASE ECF-TYPE SIGMA FACTO"/>
    <property type="match status" value="1"/>
</dbReference>
<evidence type="ECO:0000259" key="8">
    <source>
        <dbReference type="Pfam" id="PF08281"/>
    </source>
</evidence>
<reference evidence="9 10" key="1">
    <citation type="submission" date="2018-08" db="EMBL/GenBank/DDBJ databases">
        <title>A genome reference for cultivated species of the human gut microbiota.</title>
        <authorList>
            <person name="Zou Y."/>
            <person name="Xue W."/>
            <person name="Luo G."/>
        </authorList>
    </citation>
    <scope>NUCLEOTIDE SEQUENCE [LARGE SCALE GENOMIC DNA]</scope>
    <source>
        <strain evidence="9 10">AM31-16AC</strain>
    </source>
</reference>
<organism evidence="9 10">
    <name type="scientific">Bacteroides caccae</name>
    <dbReference type="NCBI Taxonomy" id="47678"/>
    <lineage>
        <taxon>Bacteria</taxon>
        <taxon>Pseudomonadati</taxon>
        <taxon>Bacteroidota</taxon>
        <taxon>Bacteroidia</taxon>
        <taxon>Bacteroidales</taxon>
        <taxon>Bacteroidaceae</taxon>
        <taxon>Bacteroides</taxon>
    </lineage>
</organism>
<keyword evidence="3 6" id="KW-0731">Sigma factor</keyword>
<keyword evidence="4 6" id="KW-0238">DNA-binding</keyword>
<name>A0A414FRV1_9BACE</name>
<protein>
    <recommendedName>
        <fullName evidence="6">RNA polymerase sigma factor</fullName>
    </recommendedName>
</protein>
<evidence type="ECO:0000259" key="7">
    <source>
        <dbReference type="Pfam" id="PF04542"/>
    </source>
</evidence>
<dbReference type="InterPro" id="IPR013249">
    <property type="entry name" value="RNA_pol_sigma70_r4_t2"/>
</dbReference>
<dbReference type="InterPro" id="IPR013324">
    <property type="entry name" value="RNA_pol_sigma_r3/r4-like"/>
</dbReference>
<evidence type="ECO:0000313" key="10">
    <source>
        <dbReference type="Proteomes" id="UP000284689"/>
    </source>
</evidence>
<dbReference type="SUPFAM" id="SSF88946">
    <property type="entry name" value="Sigma2 domain of RNA polymerase sigma factors"/>
    <property type="match status" value="1"/>
</dbReference>
<keyword evidence="5 6" id="KW-0804">Transcription</keyword>
<dbReference type="InterPro" id="IPR014284">
    <property type="entry name" value="RNA_pol_sigma-70_dom"/>
</dbReference>
<evidence type="ECO:0000256" key="3">
    <source>
        <dbReference type="ARBA" id="ARBA00023082"/>
    </source>
</evidence>
<dbReference type="InterPro" id="IPR007627">
    <property type="entry name" value="RNA_pol_sigma70_r2"/>
</dbReference>
<feature type="domain" description="RNA polymerase sigma-70 region 2" evidence="7">
    <location>
        <begin position="25"/>
        <end position="89"/>
    </location>
</feature>
<keyword evidence="2 6" id="KW-0805">Transcription regulation</keyword>
<dbReference type="InterPro" id="IPR000838">
    <property type="entry name" value="RNA_pol_sigma70_ECF_CS"/>
</dbReference>
<dbReference type="AlphaFoldDB" id="A0A414FRV1"/>
<dbReference type="NCBIfam" id="TIGR02937">
    <property type="entry name" value="sigma70-ECF"/>
    <property type="match status" value="1"/>
</dbReference>
<gene>
    <name evidence="9" type="ORF">DW794_01930</name>
</gene>
<accession>A0A414FRV1</accession>
<evidence type="ECO:0000256" key="6">
    <source>
        <dbReference type="RuleBase" id="RU000716"/>
    </source>
</evidence>
<dbReference type="PANTHER" id="PTHR43133:SF46">
    <property type="entry name" value="RNA POLYMERASE SIGMA-70 FACTOR ECF SUBFAMILY"/>
    <property type="match status" value="1"/>
</dbReference>
<dbReference type="GO" id="GO:0003677">
    <property type="term" value="F:DNA binding"/>
    <property type="evidence" value="ECO:0007669"/>
    <property type="project" value="UniProtKB-KW"/>
</dbReference>
<comment type="similarity">
    <text evidence="1 6">Belongs to the sigma-70 factor family. ECF subfamily.</text>
</comment>
<dbReference type="EMBL" id="QSJD01000002">
    <property type="protein sequence ID" value="RHD53400.1"/>
    <property type="molecule type" value="Genomic_DNA"/>
</dbReference>
<dbReference type="SUPFAM" id="SSF88659">
    <property type="entry name" value="Sigma3 and sigma4 domains of RNA polymerase sigma factors"/>
    <property type="match status" value="1"/>
</dbReference>